<dbReference type="InterPro" id="IPR001846">
    <property type="entry name" value="VWF_type-D"/>
</dbReference>
<dbReference type="InterPro" id="IPR015816">
    <property type="entry name" value="Vitellinogen_b-sht_N"/>
</dbReference>
<evidence type="ECO:0000256" key="3">
    <source>
        <dbReference type="ARBA" id="ARBA00023157"/>
    </source>
</evidence>
<dbReference type="Pfam" id="PF00094">
    <property type="entry name" value="VWD"/>
    <property type="match status" value="1"/>
</dbReference>
<dbReference type="SUPFAM" id="SSF56968">
    <property type="entry name" value="Lipovitellin-phosvitin complex, beta-sheet shell regions"/>
    <property type="match status" value="2"/>
</dbReference>
<evidence type="ECO:0008006" key="11">
    <source>
        <dbReference type="Google" id="ProtNLM"/>
    </source>
</evidence>
<sequence>MRPPDTSVVVTMTTTTTILILTLIAAGGAAPWEEGVEVGVGVGVGGGGGGGGGDVPLCSTECSVAASKLSYLPGKTYSYSYSGKSQVELRGVDGAVTQLQWQKQVQMTWLSPCDMAVTVTVLGGHGGREASFLHQYPLVAAISDGRVHHVCSHPKDQAWAINIKKGVVSTLQNSLPSLSSFSSKHNLTEIDVVGNCSTQYEVEGEGNRVVVRKEKDHRQCPNRYYTPSETHLPWLRSPLPVQESWSKCTQQINNGIYSSIKCEDHNVVKPMYGSYKFIKANQESTLTYQSVSESEPSSISTLSQGPLIKKTLNYDYQLPQQEESLVPQLEQTLTNICHNTKDILVPNTAHLVAQLIELMRRVPHQTLPQILQKIRSKQMCDDNNKLESLFLDAIAFTQETGAVKIMVDELINGRTSGGRTALYTAAFYLLPRHCLHSISVLQPLFESQQTPTITKLAAASTINTYCRQNPNCYEEEPVTRIAQSLSNKLQSQCSSSLPPEPVLATLKALANMGVITEQVASSVLTCMETETPNTYVQVAAAETFRLAKCHHQWTSKLVNFVVDPEKKTEVRIAAYLSALRCAKQEHLDNIINGISTHPNTQVRGFILSHLLNVQQSDAPDKQHLRYLLTNYTLPTNFEADLRKYSRNIDLSYWAPTLGVGVGMESNIIYVPGSFLPRSINFNVTAAMDGIPIHLGELGARIQGLEPILAEAFGPEGYFHKTSYEKMLQDALHFIQNNWQKIQQEWNNLRQRRSFDYSLITNFLNSIYGDNPSAWAQADMFVRFLGQEISFVSVAGDLKHFDSVRFIEQIIEKLREMIPDLDNIRLNSARAAHINLNYFVPTIQGIPFKLQLNTTVVAALKMQGNLPSLLTGRLHDQNMFNITPSLSTETNGFIGYDSQLTKIGLKTNTTVSSAGGISIKVITTSNNNMELELDLPNNMEIFNMESDTYIAKRWSGEPETKMNPTSMRDVRITANSCSTRFQSVLGINMCYELDIPNPLHTSSLPLVSRPVKAKLHLQNMEAGLKGYKMELSMKHDGSKQTLSGKVSTKGSSSPREAQVYAEYKKEQNIHTACVKVESQTVKGKLNGKFINQENHKAIETFVEFSDSTSNSNLAKSIKLDLQKTPTSGGNGMVYDAKVYKSDSKQFPPESVLFEAKYKQESRDPKMDLSVMLSTKHVLREHILIDFDVEGELEYMTRFRLPVPTKLQKVDFQGAVKSWRAVTFFHRTDSSSDSTEYSSSFKVSRSGRELVSLEARTDIQGSPGVNLVTSGSFSGKAAGTEEYKADYNMELSRSKYAAATRLLRAGDNMKILDLDTSLQYESSVAAHFVIESQVFSEPIKFEAKTAGLGESQYSVKVAMTKGGGNLFIIQGPVTLVFTPSDTKLMTDVTINGDKRLTTTFIFQEHKQVVSVRFDNQQQPVMVVEWTIKLGSSQGSMVSAKLLLPQIIDGKMDVVMRENILHLSTNTLLLPQTELPRRVKAFTDLNLDSKQWQASVSWDADRDQSKKASIQTQIIRYSTQPPQLIIQNEVTMMGENYRVKLDLQPQSLLTQVQGQGSFLVEMTTPSHQIHSLQTHLALHQSNTYFKTETHIDYKSPENRQYKLISKFDLESAAGLYGFKINSEVDYISPEGQHKSFTFLVNHHSSSQERIVQLKISGQTPSLSQPLITQLQMNCQENSYKIKLETVVSQPSSMFNWQLDLYPQGGIKTIDTAIDMNTIHNVMQQVIKMMTTTNTVNRISYNNPRSIFRSRYHRPNLNTHTVMIQSPSRTMEGQAKYSPSEVNLQFYPNKDQSNIKYVVGVKSHNNYGTTRYEGHVSHPSLSKDMATLLQYSSTANGELQGSFELDIFPDTADKLTATLHSNLIANNTIKIVADLQSRRHKADTADKLTASLHSNLIANNTIKIVADLQSRARADTADKLTATLHSNLIANNTIKIVADLQSRVLQIKPRVYLELGWAPQTKNIELKFLKNPSSSSSSLHVIGKWDHISPRDSVMAVRVLTNQSPVMDLSGVIKSQMMPHCNGVKMDARLYTSITGTLDIESDMCRPAFIKLITKRPRANKIYISKLGVQLPHTAELSISETDRQSFDKYPVFIVGVELTSPLNMKTKLGYNAEKFSTIKDSVLEEMRSVMRATWSWVESVYQNLVQEARQKGITFPDPELSKIMSQISEDYRQICQEVNSDIIHPMWQTLNNFLQTSTITYIKQIFSWAQSAIIQVQEVYNMKIKEVIQSLKETYGGVTGNTWQATKQVLQWVLTGEEPQILMTFLRRCVTESSPALFVRREILEPLESSYPEQYHTAVEVTERTKDVLKQDLEDGRRYMLKFPSTKNIIAATINTLNNEEKLTNMMSYYITSKLLGMRTSTGPESEDGFIMVAIPLYKPMYSVSRAMLDTMKAPFMTVEAAIPFTSLPELYNRWLPAQRLPPPFNATAIIVNGTEMGTFDGGVLRAPRSRCKVVLTSIPGVARVSMSHPQPMSSPEITFQAGHTHASISPDFTVKLNGQTVTNGESTVSPITVMVTSQQVIMESPLVGITLLKEAHVVMVNVSGWAFNYTHGLLGSYDGEVANDWHTRQGRNASSLQELVRSWQEDASCPTPAVHPNPYTSYDKDIKCLFAFQAMWPCHSVVDVRPFLYKCYHSPTVCAALKPYRDVCVARHVRFLPPIYC</sequence>
<comment type="caution">
    <text evidence="9">The sequence shown here is derived from an EMBL/GenBank/DDBJ whole genome shotgun (WGS) entry which is preliminary data.</text>
</comment>
<dbReference type="Gene3D" id="1.25.10.20">
    <property type="entry name" value="Vitellinogen, superhelical"/>
    <property type="match status" value="1"/>
</dbReference>
<evidence type="ECO:0000313" key="10">
    <source>
        <dbReference type="Proteomes" id="UP001292094"/>
    </source>
</evidence>
<dbReference type="Proteomes" id="UP001292094">
    <property type="component" value="Unassembled WGS sequence"/>
</dbReference>
<dbReference type="EMBL" id="JAWZYT010006864">
    <property type="protein sequence ID" value="KAK4287425.1"/>
    <property type="molecule type" value="Genomic_DNA"/>
</dbReference>
<dbReference type="SMART" id="SM00638">
    <property type="entry name" value="LPD_N"/>
    <property type="match status" value="1"/>
</dbReference>
<organism evidence="9 10">
    <name type="scientific">Petrolisthes manimaculis</name>
    <dbReference type="NCBI Taxonomy" id="1843537"/>
    <lineage>
        <taxon>Eukaryota</taxon>
        <taxon>Metazoa</taxon>
        <taxon>Ecdysozoa</taxon>
        <taxon>Arthropoda</taxon>
        <taxon>Crustacea</taxon>
        <taxon>Multicrustacea</taxon>
        <taxon>Malacostraca</taxon>
        <taxon>Eumalacostraca</taxon>
        <taxon>Eucarida</taxon>
        <taxon>Decapoda</taxon>
        <taxon>Pleocyemata</taxon>
        <taxon>Anomura</taxon>
        <taxon>Galatheoidea</taxon>
        <taxon>Porcellanidae</taxon>
        <taxon>Petrolisthes</taxon>
    </lineage>
</organism>
<evidence type="ECO:0000256" key="5">
    <source>
        <dbReference type="PROSITE-ProRule" id="PRU00557"/>
    </source>
</evidence>
<dbReference type="PROSITE" id="PS51233">
    <property type="entry name" value="VWFD"/>
    <property type="match status" value="1"/>
</dbReference>
<feature type="domain" description="VWFD" evidence="8">
    <location>
        <begin position="2424"/>
        <end position="2588"/>
    </location>
</feature>
<dbReference type="InterPro" id="IPR050733">
    <property type="entry name" value="Vitellogenin/Apolipophorin"/>
</dbReference>
<dbReference type="SMART" id="SM01169">
    <property type="entry name" value="DUF1943"/>
    <property type="match status" value="1"/>
</dbReference>
<protein>
    <recommendedName>
        <fullName evidence="11">Vitellogenin</fullName>
    </recommendedName>
</protein>
<dbReference type="InterPro" id="IPR015255">
    <property type="entry name" value="Vitellinogen_open_b-sht"/>
</dbReference>
<accession>A0AAE1NE09</accession>
<dbReference type="SUPFAM" id="SSF48431">
    <property type="entry name" value="Lipovitellin-phosvitin complex, superhelical domain"/>
    <property type="match status" value="1"/>
</dbReference>
<proteinExistence type="predicted"/>
<dbReference type="InterPro" id="IPR011030">
    <property type="entry name" value="Lipovitellin_superhlx_dom"/>
</dbReference>
<dbReference type="GO" id="GO:0005319">
    <property type="term" value="F:lipid transporter activity"/>
    <property type="evidence" value="ECO:0007669"/>
    <property type="project" value="InterPro"/>
</dbReference>
<reference evidence="9" key="1">
    <citation type="submission" date="2023-11" db="EMBL/GenBank/DDBJ databases">
        <title>Genome assemblies of two species of porcelain crab, Petrolisthes cinctipes and Petrolisthes manimaculis (Anomura: Porcellanidae).</title>
        <authorList>
            <person name="Angst P."/>
        </authorList>
    </citation>
    <scope>NUCLEOTIDE SEQUENCE</scope>
    <source>
        <strain evidence="9">PB745_02</strain>
        <tissue evidence="9">Gill</tissue>
    </source>
</reference>
<feature type="region of interest" description="Disordered" evidence="6">
    <location>
        <begin position="1033"/>
        <end position="1053"/>
    </location>
</feature>
<evidence type="ECO:0000256" key="1">
    <source>
        <dbReference type="ARBA" id="ARBA00022729"/>
    </source>
</evidence>
<evidence type="ECO:0000313" key="9">
    <source>
        <dbReference type="EMBL" id="KAK4287425.1"/>
    </source>
</evidence>
<feature type="compositionally biased region" description="Polar residues" evidence="6">
    <location>
        <begin position="1038"/>
        <end position="1053"/>
    </location>
</feature>
<evidence type="ECO:0000256" key="2">
    <source>
        <dbReference type="ARBA" id="ARBA00022761"/>
    </source>
</evidence>
<dbReference type="InterPro" id="IPR015817">
    <property type="entry name" value="Vitellinogen_open_b-sht_sub1"/>
</dbReference>
<dbReference type="PANTHER" id="PTHR23345">
    <property type="entry name" value="VITELLOGENIN-RELATED"/>
    <property type="match status" value="1"/>
</dbReference>
<feature type="domain" description="Vitellogenin" evidence="7">
    <location>
        <begin position="71"/>
        <end position="679"/>
    </location>
</feature>
<dbReference type="InterPro" id="IPR015819">
    <property type="entry name" value="Lipid_transp_b-sht_shell"/>
</dbReference>
<evidence type="ECO:0000259" key="7">
    <source>
        <dbReference type="PROSITE" id="PS51211"/>
    </source>
</evidence>
<dbReference type="PROSITE" id="PS51211">
    <property type="entry name" value="VITELLOGENIN"/>
    <property type="match status" value="1"/>
</dbReference>
<dbReference type="GO" id="GO:0045735">
    <property type="term" value="F:nutrient reservoir activity"/>
    <property type="evidence" value="ECO:0007669"/>
    <property type="project" value="UniProtKB-KW"/>
</dbReference>
<evidence type="ECO:0000259" key="8">
    <source>
        <dbReference type="PROSITE" id="PS51233"/>
    </source>
</evidence>
<name>A0AAE1NE09_9EUCA</name>
<dbReference type="Pfam" id="PF01347">
    <property type="entry name" value="Vitellogenin_N"/>
    <property type="match status" value="1"/>
</dbReference>
<evidence type="ECO:0000256" key="4">
    <source>
        <dbReference type="ARBA" id="ARBA00023180"/>
    </source>
</evidence>
<dbReference type="InterPro" id="IPR001747">
    <property type="entry name" value="Vitellogenin_N"/>
</dbReference>
<dbReference type="Gene3D" id="2.30.230.10">
    <property type="entry name" value="Lipovitellin, beta-sheet shell regions, chain A"/>
    <property type="match status" value="1"/>
</dbReference>
<dbReference type="Gene3D" id="2.20.80.10">
    <property type="entry name" value="Lipovitellin-phosvitin complex, chain A, domain 4"/>
    <property type="match status" value="1"/>
</dbReference>
<keyword evidence="2" id="KW-0758">Storage protein</keyword>
<dbReference type="PANTHER" id="PTHR23345:SF15">
    <property type="entry name" value="VITELLOGENIN 1-RELATED"/>
    <property type="match status" value="1"/>
</dbReference>
<gene>
    <name evidence="9" type="ORF">Pmani_039503</name>
</gene>
<keyword evidence="10" id="KW-1185">Reference proteome</keyword>
<keyword evidence="3" id="KW-1015">Disulfide bond</keyword>
<evidence type="ECO:0000256" key="6">
    <source>
        <dbReference type="SAM" id="MobiDB-lite"/>
    </source>
</evidence>
<keyword evidence="1" id="KW-0732">Signal</keyword>
<comment type="caution">
    <text evidence="5">Lacks conserved residue(s) required for the propagation of feature annotation.</text>
</comment>
<keyword evidence="4" id="KW-0325">Glycoprotein</keyword>
<dbReference type="Pfam" id="PF09172">
    <property type="entry name" value="Vit_open_b-sht"/>
    <property type="match status" value="1"/>
</dbReference>
<dbReference type="Gene3D" id="2.20.50.20">
    <property type="entry name" value="Lipovitellin. Chain A, domain 3"/>
    <property type="match status" value="1"/>
</dbReference>